<evidence type="ECO:0000313" key="3">
    <source>
        <dbReference type="EMBL" id="KAK1381871.1"/>
    </source>
</evidence>
<keyword evidence="1" id="KW-0472">Membrane</keyword>
<name>A0AAD8MQM0_9APIA</name>
<dbReference type="AlphaFoldDB" id="A0AAD8MQM0"/>
<reference evidence="3" key="1">
    <citation type="submission" date="2023-02" db="EMBL/GenBank/DDBJ databases">
        <title>Genome of toxic invasive species Heracleum sosnowskyi carries increased number of genes despite the absence of recent whole-genome duplications.</title>
        <authorList>
            <person name="Schelkunov M."/>
            <person name="Shtratnikova V."/>
            <person name="Makarenko M."/>
            <person name="Klepikova A."/>
            <person name="Omelchenko D."/>
            <person name="Novikova G."/>
            <person name="Obukhova E."/>
            <person name="Bogdanov V."/>
            <person name="Penin A."/>
            <person name="Logacheva M."/>
        </authorList>
    </citation>
    <scope>NUCLEOTIDE SEQUENCE</scope>
    <source>
        <strain evidence="3">Hsosn_3</strain>
        <tissue evidence="3">Leaf</tissue>
    </source>
</reference>
<evidence type="ECO:0000259" key="2">
    <source>
        <dbReference type="Pfam" id="PF08268"/>
    </source>
</evidence>
<dbReference type="EMBL" id="JAUIZM010000005">
    <property type="protein sequence ID" value="KAK1381871.1"/>
    <property type="molecule type" value="Genomic_DNA"/>
</dbReference>
<dbReference type="InterPro" id="IPR013187">
    <property type="entry name" value="F-box-assoc_dom_typ3"/>
</dbReference>
<keyword evidence="1" id="KW-0812">Transmembrane</keyword>
<keyword evidence="1" id="KW-1133">Transmembrane helix</keyword>
<gene>
    <name evidence="3" type="ORF">POM88_019606</name>
</gene>
<feature type="domain" description="F-box associated beta-propeller type 3" evidence="2">
    <location>
        <begin position="140"/>
        <end position="211"/>
    </location>
</feature>
<dbReference type="Pfam" id="PF08268">
    <property type="entry name" value="FBA_3"/>
    <property type="match status" value="1"/>
</dbReference>
<reference evidence="3" key="2">
    <citation type="submission" date="2023-05" db="EMBL/GenBank/DDBJ databases">
        <authorList>
            <person name="Schelkunov M.I."/>
        </authorList>
    </citation>
    <scope>NUCLEOTIDE SEQUENCE</scope>
    <source>
        <strain evidence="3">Hsosn_3</strain>
        <tissue evidence="3">Leaf</tissue>
    </source>
</reference>
<feature type="transmembrane region" description="Helical" evidence="1">
    <location>
        <begin position="206"/>
        <end position="227"/>
    </location>
</feature>
<keyword evidence="4" id="KW-1185">Reference proteome</keyword>
<protein>
    <recommendedName>
        <fullName evidence="2">F-box associated beta-propeller type 3 domain-containing protein</fullName>
    </recommendedName>
</protein>
<dbReference type="InterPro" id="IPR052361">
    <property type="entry name" value="F-box_domain"/>
</dbReference>
<dbReference type="PANTHER" id="PTHR31790">
    <property type="entry name" value="OS02G0783600 PROTEIN"/>
    <property type="match status" value="1"/>
</dbReference>
<evidence type="ECO:0000256" key="1">
    <source>
        <dbReference type="SAM" id="Phobius"/>
    </source>
</evidence>
<comment type="caution">
    <text evidence="3">The sequence shown here is derived from an EMBL/GenBank/DDBJ whole genome shotgun (WGS) entry which is preliminary data.</text>
</comment>
<sequence>MVSYSYPHLRVIFNDEQMSFETFKRPLHTVLDISEVLILECDVSIVGFIEVPSKFNGISKATVSTTPIKDVIAQKDNGAGNHNINATDYFFFTNALVENEKGEEKSVSSSNGGFAALYSFDDDSAVVNISDEVGDLNSARVVASNNCLVCLSTWRDDVHPIFLLNPCTRKCKKLPIVGTELLDSNNLSKCFLGGFGYDHVSDDYKVVLMASYICIIGIWGTVVFGVLQWKAFNVISQNYVIFGFDLGLEQFTEAECCDLNVQLLDISIEKSRAEEISANPVFRSIRSPRLLLYSKSLAKILLEFDHGRFMRYDFRSKAFKNVNILGIPDLFVSHRGGLIIQGSALDFSSNKCLLADFESFDDGSAAIDVSEVVRRVIKGAVLAGSANGLVCFSHLGR</sequence>
<organism evidence="3 4">
    <name type="scientific">Heracleum sosnowskyi</name>
    <dbReference type="NCBI Taxonomy" id="360622"/>
    <lineage>
        <taxon>Eukaryota</taxon>
        <taxon>Viridiplantae</taxon>
        <taxon>Streptophyta</taxon>
        <taxon>Embryophyta</taxon>
        <taxon>Tracheophyta</taxon>
        <taxon>Spermatophyta</taxon>
        <taxon>Magnoliopsida</taxon>
        <taxon>eudicotyledons</taxon>
        <taxon>Gunneridae</taxon>
        <taxon>Pentapetalae</taxon>
        <taxon>asterids</taxon>
        <taxon>campanulids</taxon>
        <taxon>Apiales</taxon>
        <taxon>Apiaceae</taxon>
        <taxon>Apioideae</taxon>
        <taxon>apioid superclade</taxon>
        <taxon>Tordylieae</taxon>
        <taxon>Tordyliinae</taxon>
        <taxon>Heracleum</taxon>
    </lineage>
</organism>
<dbReference type="Proteomes" id="UP001237642">
    <property type="component" value="Unassembled WGS sequence"/>
</dbReference>
<proteinExistence type="predicted"/>
<evidence type="ECO:0000313" key="4">
    <source>
        <dbReference type="Proteomes" id="UP001237642"/>
    </source>
</evidence>
<accession>A0AAD8MQM0</accession>
<dbReference type="PANTHER" id="PTHR31790:SF609">
    <property type="entry name" value="F-BOX PROTEIN CPR30-LIKE"/>
    <property type="match status" value="1"/>
</dbReference>